<evidence type="ECO:0000256" key="5">
    <source>
        <dbReference type="ARBA" id="ARBA00022737"/>
    </source>
</evidence>
<dbReference type="Gene3D" id="1.50.40.10">
    <property type="entry name" value="Mitochondrial carrier domain"/>
    <property type="match status" value="1"/>
</dbReference>
<comment type="catalytic activity">
    <reaction evidence="14">
        <text>heptanedioate(in) + 2-oxoglutarate(out) = heptanedioate(out) + 2-oxoglutarate(in)</text>
        <dbReference type="Rhea" id="RHEA:71759"/>
        <dbReference type="ChEBI" id="CHEBI:16810"/>
        <dbReference type="ChEBI" id="CHEBI:36165"/>
    </reaction>
</comment>
<dbReference type="InterPro" id="IPR051752">
    <property type="entry name" value="Mito_2-oxodicarb_carrier"/>
</dbReference>
<comment type="catalytic activity">
    <reaction evidence="19">
        <text>hexanedioate(in) + 2-oxoglutarate(out) = hexanedioate(out) + 2-oxoglutarate(in)</text>
        <dbReference type="Rhea" id="RHEA:71743"/>
        <dbReference type="ChEBI" id="CHEBI:16810"/>
        <dbReference type="ChEBI" id="CHEBI:17128"/>
    </reaction>
</comment>
<evidence type="ECO:0000256" key="1">
    <source>
        <dbReference type="ARBA" id="ARBA00004448"/>
    </source>
</evidence>
<sequence length="121" mass="13145">MHPPPDKFRKTSGLHVRLQLQERTDSTGACGARGSKRPGNSATRGPENGRGENMSSPKPQSILREASHQIAAGGSAGLVEICLMHPLDVVKTRFQIQRGTSDPNSYKSLGDCFRTIFRNEG</sequence>
<evidence type="ECO:0000256" key="10">
    <source>
        <dbReference type="ARBA" id="ARBA00036018"/>
    </source>
</evidence>
<evidence type="ECO:0000256" key="19">
    <source>
        <dbReference type="ARBA" id="ARBA00048998"/>
    </source>
</evidence>
<comment type="catalytic activity">
    <reaction evidence="18">
        <text>glutarate(in) + 2-oxoglutarate(out) = glutarate(out) + 2-oxoglutarate(in)</text>
        <dbReference type="Rhea" id="RHEA:71751"/>
        <dbReference type="ChEBI" id="CHEBI:16810"/>
        <dbReference type="ChEBI" id="CHEBI:30921"/>
    </reaction>
</comment>
<evidence type="ECO:0000256" key="14">
    <source>
        <dbReference type="ARBA" id="ARBA00047537"/>
    </source>
</evidence>
<protein>
    <recommendedName>
        <fullName evidence="11">Mitochondrial 2-oxodicarboxylate carrier</fullName>
    </recommendedName>
    <alternativeName>
        <fullName evidence="12">Solute carrier family 25 member 21</fullName>
    </alternativeName>
</protein>
<evidence type="ECO:0000256" key="12">
    <source>
        <dbReference type="ARBA" id="ARBA00041874"/>
    </source>
</evidence>
<evidence type="ECO:0000256" key="3">
    <source>
        <dbReference type="ARBA" id="ARBA00022448"/>
    </source>
</evidence>
<comment type="catalytic activity">
    <reaction evidence="17">
        <text>2-oxoheptanedioate(in) + 2-oxoglutarate(out) = 2-oxoheptanedioate(out) + 2-oxoglutarate(in)</text>
        <dbReference type="Rhea" id="RHEA:71755"/>
        <dbReference type="ChEBI" id="CHEBI:16810"/>
        <dbReference type="ChEBI" id="CHEBI:72701"/>
    </reaction>
</comment>
<evidence type="ECO:0000256" key="17">
    <source>
        <dbReference type="ARBA" id="ARBA00048581"/>
    </source>
</evidence>
<dbReference type="AlphaFoldDB" id="A0A6A4THN1"/>
<keyword evidence="9 20" id="KW-0472">Membrane</keyword>
<feature type="non-terminal residue" evidence="23">
    <location>
        <position position="121"/>
    </location>
</feature>
<comment type="catalytic activity">
    <reaction evidence="15">
        <text>citrate(in) + 2-oxoglutarate(out) = citrate(out) + 2-oxoglutarate(in)</text>
        <dbReference type="Rhea" id="RHEA:71763"/>
        <dbReference type="ChEBI" id="CHEBI:16810"/>
        <dbReference type="ChEBI" id="CHEBI:16947"/>
    </reaction>
</comment>
<accession>A0A6A4THN1</accession>
<evidence type="ECO:0000256" key="13">
    <source>
        <dbReference type="ARBA" id="ARBA00046087"/>
    </source>
</evidence>
<dbReference type="PANTHER" id="PTHR46356">
    <property type="entry name" value="MITOCHONDRIAL 2-OXODICARBOXYLATE CARRIER"/>
    <property type="match status" value="1"/>
</dbReference>
<keyword evidence="5" id="KW-0677">Repeat</keyword>
<keyword evidence="6" id="KW-0999">Mitochondrion inner membrane</keyword>
<dbReference type="InterPro" id="IPR023395">
    <property type="entry name" value="MCP_dom_sf"/>
</dbReference>
<comment type="subcellular location">
    <subcellularLocation>
        <location evidence="1">Mitochondrion inner membrane</location>
        <topology evidence="1">Multi-pass membrane protein</topology>
    </subcellularLocation>
</comment>
<evidence type="ECO:0000256" key="20">
    <source>
        <dbReference type="PROSITE-ProRule" id="PRU00282"/>
    </source>
</evidence>
<evidence type="ECO:0000256" key="8">
    <source>
        <dbReference type="ARBA" id="ARBA00023128"/>
    </source>
</evidence>
<feature type="repeat" description="Solcar" evidence="20">
    <location>
        <begin position="64"/>
        <end position="121"/>
    </location>
</feature>
<keyword evidence="4 20" id="KW-0812">Transmembrane</keyword>
<evidence type="ECO:0000256" key="21">
    <source>
        <dbReference type="RuleBase" id="RU000488"/>
    </source>
</evidence>
<comment type="caution">
    <text evidence="23">The sequence shown here is derived from an EMBL/GenBank/DDBJ whole genome shotgun (WGS) entry which is preliminary data.</text>
</comment>
<evidence type="ECO:0000256" key="2">
    <source>
        <dbReference type="ARBA" id="ARBA00006375"/>
    </source>
</evidence>
<organism evidence="23 24">
    <name type="scientific">Scophthalmus maximus</name>
    <name type="common">Turbot</name>
    <name type="synonym">Psetta maxima</name>
    <dbReference type="NCBI Taxonomy" id="52904"/>
    <lineage>
        <taxon>Eukaryota</taxon>
        <taxon>Metazoa</taxon>
        <taxon>Chordata</taxon>
        <taxon>Craniata</taxon>
        <taxon>Vertebrata</taxon>
        <taxon>Euteleostomi</taxon>
        <taxon>Actinopterygii</taxon>
        <taxon>Neopterygii</taxon>
        <taxon>Teleostei</taxon>
        <taxon>Neoteleostei</taxon>
        <taxon>Acanthomorphata</taxon>
        <taxon>Carangaria</taxon>
        <taxon>Pleuronectiformes</taxon>
        <taxon>Pleuronectoidei</taxon>
        <taxon>Scophthalmidae</taxon>
        <taxon>Scophthalmus</taxon>
    </lineage>
</organism>
<reference evidence="23 24" key="1">
    <citation type="submission" date="2019-06" db="EMBL/GenBank/DDBJ databases">
        <title>Draft genomes of female and male turbot (Scophthalmus maximus).</title>
        <authorList>
            <person name="Xu H."/>
            <person name="Xu X.-W."/>
            <person name="Shao C."/>
            <person name="Chen S."/>
        </authorList>
    </citation>
    <scope>NUCLEOTIDE SEQUENCE [LARGE SCALE GENOMIC DNA]</scope>
    <source>
        <strain evidence="23">Ysfricsl-2016a</strain>
        <tissue evidence="23">Blood</tissue>
    </source>
</reference>
<evidence type="ECO:0000256" key="9">
    <source>
        <dbReference type="ARBA" id="ARBA00023136"/>
    </source>
</evidence>
<evidence type="ECO:0000256" key="11">
    <source>
        <dbReference type="ARBA" id="ARBA00039747"/>
    </source>
</evidence>
<evidence type="ECO:0000256" key="4">
    <source>
        <dbReference type="ARBA" id="ARBA00022692"/>
    </source>
</evidence>
<evidence type="ECO:0000313" key="23">
    <source>
        <dbReference type="EMBL" id="KAF0043988.1"/>
    </source>
</evidence>
<name>A0A6A4THN1_SCOMX</name>
<dbReference type="Proteomes" id="UP000438429">
    <property type="component" value="Unassembled WGS sequence"/>
</dbReference>
<dbReference type="PANTHER" id="PTHR46356:SF1">
    <property type="entry name" value="MITOCHONDRIAL 2-OXODICARBOXYLATE CARRIER"/>
    <property type="match status" value="1"/>
</dbReference>
<evidence type="ECO:0000256" key="7">
    <source>
        <dbReference type="ARBA" id="ARBA00022989"/>
    </source>
</evidence>
<evidence type="ECO:0000313" key="24">
    <source>
        <dbReference type="Proteomes" id="UP000438429"/>
    </source>
</evidence>
<comment type="catalytic activity">
    <reaction evidence="16">
        <text>L-2-aminoadipate(in) + 2-oxoglutarate(out) = L-2-aminoadipate(out) + 2-oxoglutarate(in)</text>
        <dbReference type="Rhea" id="RHEA:71747"/>
        <dbReference type="ChEBI" id="CHEBI:16810"/>
        <dbReference type="ChEBI" id="CHEBI:58672"/>
    </reaction>
</comment>
<evidence type="ECO:0000256" key="16">
    <source>
        <dbReference type="ARBA" id="ARBA00048303"/>
    </source>
</evidence>
<evidence type="ECO:0000256" key="22">
    <source>
        <dbReference type="SAM" id="MobiDB-lite"/>
    </source>
</evidence>
<evidence type="ECO:0000256" key="18">
    <source>
        <dbReference type="ARBA" id="ARBA00048920"/>
    </source>
</evidence>
<dbReference type="SUPFAM" id="SSF103506">
    <property type="entry name" value="Mitochondrial carrier"/>
    <property type="match status" value="1"/>
</dbReference>
<dbReference type="PROSITE" id="PS50920">
    <property type="entry name" value="SOLCAR"/>
    <property type="match status" value="1"/>
</dbReference>
<dbReference type="InterPro" id="IPR018108">
    <property type="entry name" value="MCP_transmembrane"/>
</dbReference>
<dbReference type="Pfam" id="PF00153">
    <property type="entry name" value="Mito_carr"/>
    <property type="match status" value="1"/>
</dbReference>
<dbReference type="GO" id="GO:0005743">
    <property type="term" value="C:mitochondrial inner membrane"/>
    <property type="evidence" value="ECO:0007669"/>
    <property type="project" value="UniProtKB-SubCell"/>
</dbReference>
<dbReference type="EMBL" id="VEVO01000003">
    <property type="protein sequence ID" value="KAF0043988.1"/>
    <property type="molecule type" value="Genomic_DNA"/>
</dbReference>
<feature type="region of interest" description="Disordered" evidence="22">
    <location>
        <begin position="1"/>
        <end position="60"/>
    </location>
</feature>
<evidence type="ECO:0000256" key="6">
    <source>
        <dbReference type="ARBA" id="ARBA00022792"/>
    </source>
</evidence>
<comment type="function">
    <text evidence="13">Transports dicarboxylates across the inner membranes of mitochondria by a counter-exchange mechanism. Can transport 2-oxoadipate (2-oxohexanedioate), 2-oxoglutarate, adipate (hexanedioate), glutarate, and to a lesser extent, pimelate (heptanedioate), 2-oxopimelate (2-oxoheptanedioate), 2-aminoadipate (2-aminohexanedioate), oxaloacetate, and citrate. Plays a central role in catabolism of lysine, hydroxylysine, and tryptophan, by transporting common metabolite intermediates (such as 2-oxoadipate) into the mitochondria, where it is converted into acetyl-CoA and can enter the citric acid (TCA) cycle.</text>
</comment>
<proteinExistence type="inferred from homology"/>
<gene>
    <name evidence="23" type="ORF">F2P81_003146</name>
</gene>
<evidence type="ECO:0000256" key="15">
    <source>
        <dbReference type="ARBA" id="ARBA00048003"/>
    </source>
</evidence>
<keyword evidence="3 21" id="KW-0813">Transport</keyword>
<comment type="similarity">
    <text evidence="2 21">Belongs to the mitochondrial carrier (TC 2.A.29) family.</text>
</comment>
<keyword evidence="7" id="KW-1133">Transmembrane helix</keyword>
<comment type="catalytic activity">
    <reaction evidence="10">
        <text>2-oxoadipate(in) + 2-oxoglutarate(out) = 2-oxoadipate(out) + 2-oxoglutarate(in)</text>
        <dbReference type="Rhea" id="RHEA:71739"/>
        <dbReference type="ChEBI" id="CHEBI:16810"/>
        <dbReference type="ChEBI" id="CHEBI:57499"/>
    </reaction>
</comment>
<keyword evidence="8" id="KW-0496">Mitochondrion</keyword>